<dbReference type="Pfam" id="PF01648">
    <property type="entry name" value="ACPS"/>
    <property type="match status" value="1"/>
</dbReference>
<accession>A0AA97BMM7</accession>
<dbReference type="PANTHER" id="PTHR12215:SF10">
    <property type="entry name" value="L-AMINOADIPATE-SEMIALDEHYDE DEHYDROGENASE-PHOSPHOPANTETHEINYL TRANSFERASE"/>
    <property type="match status" value="1"/>
</dbReference>
<feature type="domain" description="4'-phosphopantetheinyl transferase N-terminal" evidence="4">
    <location>
        <begin position="46"/>
        <end position="126"/>
    </location>
</feature>
<dbReference type="EMBL" id="CP053540">
    <property type="protein sequence ID" value="WOB44562.1"/>
    <property type="molecule type" value="Genomic_DNA"/>
</dbReference>
<dbReference type="AlphaFoldDB" id="A0AA97BMM7"/>
<evidence type="ECO:0000259" key="4">
    <source>
        <dbReference type="Pfam" id="PF22624"/>
    </source>
</evidence>
<protein>
    <submittedName>
        <fullName evidence="5">4'-phosphopantetheinyl transferase superfamily protein</fullName>
    </submittedName>
</protein>
<name>A0AA97BMM7_9CYAN</name>
<evidence type="ECO:0000256" key="2">
    <source>
        <dbReference type="ARBA" id="ARBA00022679"/>
    </source>
</evidence>
<dbReference type="Pfam" id="PF22624">
    <property type="entry name" value="AASDHPPT_N"/>
    <property type="match status" value="1"/>
</dbReference>
<dbReference type="Gene3D" id="3.90.470.20">
    <property type="entry name" value="4'-phosphopantetheinyl transferase domain"/>
    <property type="match status" value="2"/>
</dbReference>
<gene>
    <name evidence="5" type="ORF">HNI00_16475</name>
</gene>
<feature type="domain" description="4'-phosphopantetheinyl transferase" evidence="3">
    <location>
        <begin position="134"/>
        <end position="221"/>
    </location>
</feature>
<dbReference type="KEGG" id="tog:HNI00_16475"/>
<dbReference type="PANTHER" id="PTHR12215">
    <property type="entry name" value="PHOSPHOPANTETHEINE TRANSFERASE"/>
    <property type="match status" value="1"/>
</dbReference>
<comment type="similarity">
    <text evidence="1">Belongs to the P-Pant transferase superfamily. Gsp/Sfp/HetI/AcpT family.</text>
</comment>
<dbReference type="InterPro" id="IPR055066">
    <property type="entry name" value="AASDHPPT_N"/>
</dbReference>
<dbReference type="GO" id="GO:0008897">
    <property type="term" value="F:holo-[acyl-carrier-protein] synthase activity"/>
    <property type="evidence" value="ECO:0007669"/>
    <property type="project" value="InterPro"/>
</dbReference>
<dbReference type="InterPro" id="IPR008278">
    <property type="entry name" value="4-PPantetheinyl_Trfase_dom"/>
</dbReference>
<dbReference type="GO" id="GO:0019878">
    <property type="term" value="P:lysine biosynthetic process via aminoadipic acid"/>
    <property type="evidence" value="ECO:0007669"/>
    <property type="project" value="TreeGrafter"/>
</dbReference>
<sequence length="270" mass="29625">MSFTVPKIAAIAPTWLALSELKPLAPTDVHLWLVNIEGGAEALPLLEQTLSPDEQARATKFRQKSDRARFIIGRGILRHLLSRYTGLAPSAICFSYNSYGKPALMSSPSAALPLQFNLSHSGRLVLYGFTQEHPIGVDLEQHRPLDVLALARSVFSESERAVLNPLPPAEQLTQFLQLWTCKEAYVKATGRGLSGLEQVEMAIAPNGSICVPVFTDASPSDSYWQIQPMSLGNHFSSAFAVNKPAFNLYCYRLYAVQDLIQLISPSPTLG</sequence>
<dbReference type="InterPro" id="IPR037143">
    <property type="entry name" value="4-PPantetheinyl_Trfase_dom_sf"/>
</dbReference>
<evidence type="ECO:0000313" key="5">
    <source>
        <dbReference type="EMBL" id="WOB44562.1"/>
    </source>
</evidence>
<dbReference type="InterPro" id="IPR050559">
    <property type="entry name" value="P-Pant_transferase_sf"/>
</dbReference>
<evidence type="ECO:0000259" key="3">
    <source>
        <dbReference type="Pfam" id="PF01648"/>
    </source>
</evidence>
<dbReference type="GO" id="GO:0005829">
    <property type="term" value="C:cytosol"/>
    <property type="evidence" value="ECO:0007669"/>
    <property type="project" value="TreeGrafter"/>
</dbReference>
<proteinExistence type="inferred from homology"/>
<dbReference type="GO" id="GO:0000287">
    <property type="term" value="F:magnesium ion binding"/>
    <property type="evidence" value="ECO:0007669"/>
    <property type="project" value="InterPro"/>
</dbReference>
<organism evidence="5">
    <name type="scientific">Thermoleptolyngbya oregonensis NK1-22</name>
    <dbReference type="NCBI Taxonomy" id="2547457"/>
    <lineage>
        <taxon>Bacteria</taxon>
        <taxon>Bacillati</taxon>
        <taxon>Cyanobacteriota</taxon>
        <taxon>Cyanophyceae</taxon>
        <taxon>Oculatellales</taxon>
        <taxon>Oculatellaceae</taxon>
        <taxon>Thermoleptolyngbya</taxon>
    </lineage>
</organism>
<reference evidence="5" key="1">
    <citation type="submission" date="2020-05" db="EMBL/GenBank/DDBJ databases">
        <authorList>
            <person name="Zhu T."/>
            <person name="Keshari N."/>
            <person name="Lu X."/>
        </authorList>
    </citation>
    <scope>NUCLEOTIDE SEQUENCE</scope>
    <source>
        <strain evidence="5">NK1-22</strain>
    </source>
</reference>
<evidence type="ECO:0000256" key="1">
    <source>
        <dbReference type="ARBA" id="ARBA00010990"/>
    </source>
</evidence>
<dbReference type="RefSeq" id="WP_316787636.1">
    <property type="nucleotide sequence ID" value="NZ_CP053540.1"/>
</dbReference>
<keyword evidence="2 5" id="KW-0808">Transferase</keyword>
<dbReference type="SUPFAM" id="SSF56214">
    <property type="entry name" value="4'-phosphopantetheinyl transferase"/>
    <property type="match status" value="2"/>
</dbReference>